<feature type="transmembrane region" description="Helical" evidence="17">
    <location>
        <begin position="168"/>
        <end position="189"/>
    </location>
</feature>
<dbReference type="InterPro" id="IPR036390">
    <property type="entry name" value="WH_DNA-bd_sf"/>
</dbReference>
<evidence type="ECO:0000256" key="17">
    <source>
        <dbReference type="SAM" id="Phobius"/>
    </source>
</evidence>
<evidence type="ECO:0000256" key="5">
    <source>
        <dbReference type="ARBA" id="ARBA00022692"/>
    </source>
</evidence>
<dbReference type="Gene3D" id="1.10.10.10">
    <property type="entry name" value="Winged helix-like DNA-binding domain superfamily/Winged helix DNA-binding domain"/>
    <property type="match status" value="1"/>
</dbReference>
<keyword evidence="10" id="KW-0238">DNA-binding</keyword>
<evidence type="ECO:0000256" key="10">
    <source>
        <dbReference type="ARBA" id="ARBA00023125"/>
    </source>
</evidence>
<dbReference type="Pfam" id="PF09397">
    <property type="entry name" value="FtsK_gamma"/>
    <property type="match status" value="1"/>
</dbReference>
<reference evidence="19 20" key="1">
    <citation type="submission" date="2022-01" db="EMBL/GenBank/DDBJ databases">
        <title>Collection of gut derived symbiotic bacterial strains cultured from healthy donors.</title>
        <authorList>
            <person name="Lin H."/>
            <person name="Kohout C."/>
            <person name="Waligurski E."/>
            <person name="Pamer E.G."/>
        </authorList>
    </citation>
    <scope>NUCLEOTIDE SEQUENCE [LARGE SCALE GENOMIC DNA]</scope>
    <source>
        <strain evidence="19 20">DFI.7.58</strain>
    </source>
</reference>
<dbReference type="InterPro" id="IPR002543">
    <property type="entry name" value="FtsK_dom"/>
</dbReference>
<feature type="transmembrane region" description="Helical" evidence="17">
    <location>
        <begin position="64"/>
        <end position="82"/>
    </location>
</feature>
<evidence type="ECO:0000259" key="18">
    <source>
        <dbReference type="PROSITE" id="PS50901"/>
    </source>
</evidence>
<evidence type="ECO:0000256" key="16">
    <source>
        <dbReference type="SAM" id="MobiDB-lite"/>
    </source>
</evidence>
<dbReference type="PANTHER" id="PTHR22683:SF41">
    <property type="entry name" value="DNA TRANSLOCASE FTSK"/>
    <property type="match status" value="1"/>
</dbReference>
<dbReference type="SMART" id="SM00843">
    <property type="entry name" value="Ftsk_gamma"/>
    <property type="match status" value="1"/>
</dbReference>
<protein>
    <submittedName>
        <fullName evidence="19">DNA translocase FtsK 4TM domain-containing protein</fullName>
    </submittedName>
</protein>
<evidence type="ECO:0000256" key="2">
    <source>
        <dbReference type="ARBA" id="ARBA00006474"/>
    </source>
</evidence>
<dbReference type="RefSeq" id="WP_237966399.1">
    <property type="nucleotide sequence ID" value="NZ_JAKNHQ010000003.1"/>
</dbReference>
<dbReference type="PROSITE" id="PS50901">
    <property type="entry name" value="FTSK"/>
    <property type="match status" value="1"/>
</dbReference>
<keyword evidence="20" id="KW-1185">Reference proteome</keyword>
<keyword evidence="9 17" id="KW-1133">Transmembrane helix</keyword>
<comment type="subunit">
    <text evidence="14">Homohexamer. Forms a ring that surrounds DNA.</text>
</comment>
<comment type="caution">
    <text evidence="19">The sequence shown here is derived from an EMBL/GenBank/DDBJ whole genome shotgun (WGS) entry which is preliminary data.</text>
</comment>
<dbReference type="SUPFAM" id="SSF52540">
    <property type="entry name" value="P-loop containing nucleoside triphosphate hydrolases"/>
    <property type="match status" value="1"/>
</dbReference>
<comment type="function">
    <text evidence="13">Essential cell division protein that coordinates cell division and chromosome segregation. The N-terminus is involved in assembly of the cell-division machinery. The C-terminus functions as a DNA motor that moves dsDNA in an ATP-dependent manner towards the dif recombination site, which is located within the replication terminus region. Required for activation of the Xer recombinase, allowing activation of chromosome unlinking by recombination.</text>
</comment>
<evidence type="ECO:0000256" key="13">
    <source>
        <dbReference type="ARBA" id="ARBA00024986"/>
    </source>
</evidence>
<proteinExistence type="inferred from homology"/>
<feature type="compositionally biased region" description="Basic and acidic residues" evidence="16">
    <location>
        <begin position="28"/>
        <end position="55"/>
    </location>
</feature>
<feature type="transmembrane region" description="Helical" evidence="17">
    <location>
        <begin position="196"/>
        <end position="218"/>
    </location>
</feature>
<evidence type="ECO:0000256" key="12">
    <source>
        <dbReference type="ARBA" id="ARBA00023306"/>
    </source>
</evidence>
<feature type="transmembrane region" description="Helical" evidence="17">
    <location>
        <begin position="94"/>
        <end position="118"/>
    </location>
</feature>
<evidence type="ECO:0000256" key="15">
    <source>
        <dbReference type="PROSITE-ProRule" id="PRU00289"/>
    </source>
</evidence>
<evidence type="ECO:0000256" key="11">
    <source>
        <dbReference type="ARBA" id="ARBA00023136"/>
    </source>
</evidence>
<feature type="transmembrane region" description="Helical" evidence="17">
    <location>
        <begin position="130"/>
        <end position="148"/>
    </location>
</feature>
<feature type="region of interest" description="Disordered" evidence="16">
    <location>
        <begin position="1"/>
        <end position="55"/>
    </location>
</feature>
<gene>
    <name evidence="19" type="ORF">L0P57_02930</name>
</gene>
<dbReference type="PANTHER" id="PTHR22683">
    <property type="entry name" value="SPORULATION PROTEIN RELATED"/>
    <property type="match status" value="1"/>
</dbReference>
<dbReference type="Pfam" id="PF01580">
    <property type="entry name" value="FtsK_SpoIIIE"/>
    <property type="match status" value="1"/>
</dbReference>
<dbReference type="InterPro" id="IPR027417">
    <property type="entry name" value="P-loop_NTPase"/>
</dbReference>
<dbReference type="SMART" id="SM00382">
    <property type="entry name" value="AAA"/>
    <property type="match status" value="1"/>
</dbReference>
<evidence type="ECO:0000313" key="20">
    <source>
        <dbReference type="Proteomes" id="UP001298681"/>
    </source>
</evidence>
<keyword evidence="7" id="KW-0159">Chromosome partition</keyword>
<dbReference type="Pfam" id="PF13491">
    <property type="entry name" value="FtsK_4TM"/>
    <property type="match status" value="1"/>
</dbReference>
<dbReference type="InterPro" id="IPR036388">
    <property type="entry name" value="WH-like_DNA-bd_sf"/>
</dbReference>
<feature type="binding site" evidence="15">
    <location>
        <begin position="523"/>
        <end position="530"/>
    </location>
    <ligand>
        <name>ATP</name>
        <dbReference type="ChEBI" id="CHEBI:30616"/>
    </ligand>
</feature>
<evidence type="ECO:0000256" key="4">
    <source>
        <dbReference type="ARBA" id="ARBA00022618"/>
    </source>
</evidence>
<comment type="similarity">
    <text evidence="2">Belongs to the FtsK/SpoIIIE/SftA family.</text>
</comment>
<dbReference type="CDD" id="cd01127">
    <property type="entry name" value="TrwB_TraG_TraD_VirD4"/>
    <property type="match status" value="1"/>
</dbReference>
<dbReference type="InterPro" id="IPR003593">
    <property type="entry name" value="AAA+_ATPase"/>
</dbReference>
<keyword evidence="5 17" id="KW-0812">Transmembrane</keyword>
<dbReference type="InterPro" id="IPR041027">
    <property type="entry name" value="FtsK_alpha"/>
</dbReference>
<evidence type="ECO:0000256" key="1">
    <source>
        <dbReference type="ARBA" id="ARBA00004651"/>
    </source>
</evidence>
<evidence type="ECO:0000313" key="19">
    <source>
        <dbReference type="EMBL" id="MCG4609894.1"/>
    </source>
</evidence>
<comment type="subcellular location">
    <subcellularLocation>
        <location evidence="1">Cell membrane</location>
        <topology evidence="1">Multi-pass membrane protein</topology>
    </subcellularLocation>
</comment>
<organism evidence="19 20">
    <name type="scientific">Anaeromassilibacillus senegalensis</name>
    <dbReference type="NCBI Taxonomy" id="1673717"/>
    <lineage>
        <taxon>Bacteria</taxon>
        <taxon>Bacillati</taxon>
        <taxon>Bacillota</taxon>
        <taxon>Clostridia</taxon>
        <taxon>Eubacteriales</taxon>
        <taxon>Acutalibacteraceae</taxon>
        <taxon>Anaeromassilibacillus</taxon>
    </lineage>
</organism>
<dbReference type="InterPro" id="IPR050206">
    <property type="entry name" value="FtsK/SpoIIIE/SftA"/>
</dbReference>
<evidence type="ECO:0000256" key="6">
    <source>
        <dbReference type="ARBA" id="ARBA00022741"/>
    </source>
</evidence>
<evidence type="ECO:0000256" key="9">
    <source>
        <dbReference type="ARBA" id="ARBA00022989"/>
    </source>
</evidence>
<accession>A0ABS9MGH1</accession>
<dbReference type="SUPFAM" id="SSF46785">
    <property type="entry name" value="Winged helix' DNA-binding domain"/>
    <property type="match status" value="1"/>
</dbReference>
<sequence length="868" mass="94607">MAGKYAKNTKTAKKSAPAKRSSSPQARRQAEKQRAANRRASEKKTTKAEREAKHAEEAKQHNQILAIVLFALSIFMACLVLIEGDHVWLWLHNLLMGLFGTCAILWPVLLLYISIVTAFERRNGRMRVKIGIMVGIIILVCAAFYIFGESAQESAPFFQTLGSLYGKGIERSGAGLVSGLLGIPLVLLLGTVGARIVIVLLLFVAVMILTGTSLVQLFRTVAKPAEVVANNIGEARERRQIERQRDMNIDIALDPDDPNQLPAHPVKSVKPQRNEKLEKLEKVFHSPDPVLDMEDGPGTSKAEDAAEVFRKPIGVQPTDSVVEPVEGAPAEEPPMPFVPKPVEHRKPAAEPAAKEVQLTMMDEPPQDGEYHFPPVSMLETTKATDENEIAHELQTNGRMLVETLKSFGVQTKILDISRGPAVTRYELQPAAGVKISKITNLADDIAMNLAASGVRIEAPIPGKAAVGIEVPNKKVSVVRMRELIESNTFATSKSRLTVVLGRDIAGEIATADLAKMPHLLIAGSTGSGKSVCINSLIVSLLYKSTPDEVRFLMIDPKVVELGIYNGIPQLLVPVVTDPRKAAGALSWAVTEMLKRYKIFAENNVRDLAAYNRLASSCGYQDEQGQPMQHMPQIVIIIDELADLMMAAPNEVEDSICRLAQMARAAGMHLVIATQRPSVDVITGIIKANIPSRIAFAVSSQVDSRTILDMGGAEKLLGRGDMLFAPVGSPKPIRIQGCFVSDSEIESIVNFIKKSQEPGYDASIAEEIEKNAVAEKGSSGADASDSDQDPMMPEAIKCVVEAGQASTSLLQRRLRLGYARAGRLIDEMEQMGVVGPHEGSKPRQVLITYQQWLEMNMRVSDEQSNQTDE</sequence>
<keyword evidence="12" id="KW-0131">Cell cycle</keyword>
<keyword evidence="8 15" id="KW-0067">ATP-binding</keyword>
<evidence type="ECO:0000256" key="14">
    <source>
        <dbReference type="ARBA" id="ARBA00025923"/>
    </source>
</evidence>
<dbReference type="Gene3D" id="3.30.980.40">
    <property type="match status" value="1"/>
</dbReference>
<dbReference type="Pfam" id="PF17854">
    <property type="entry name" value="FtsK_alpha"/>
    <property type="match status" value="1"/>
</dbReference>
<keyword evidence="11 17" id="KW-0472">Membrane</keyword>
<keyword evidence="3" id="KW-1003">Cell membrane</keyword>
<dbReference type="InterPro" id="IPR025199">
    <property type="entry name" value="FtsK_4TM"/>
</dbReference>
<evidence type="ECO:0000256" key="7">
    <source>
        <dbReference type="ARBA" id="ARBA00022829"/>
    </source>
</evidence>
<dbReference type="InterPro" id="IPR018541">
    <property type="entry name" value="Ftsk_gamma"/>
</dbReference>
<keyword evidence="6 15" id="KW-0547">Nucleotide-binding</keyword>
<feature type="domain" description="FtsK" evidence="18">
    <location>
        <begin position="506"/>
        <end position="704"/>
    </location>
</feature>
<keyword evidence="4" id="KW-0132">Cell division</keyword>
<dbReference type="Proteomes" id="UP001298681">
    <property type="component" value="Unassembled WGS sequence"/>
</dbReference>
<name>A0ABS9MGH1_9FIRM</name>
<feature type="compositionally biased region" description="Low complexity" evidence="16">
    <location>
        <begin position="18"/>
        <end position="27"/>
    </location>
</feature>
<evidence type="ECO:0000256" key="3">
    <source>
        <dbReference type="ARBA" id="ARBA00022475"/>
    </source>
</evidence>
<dbReference type="Gene3D" id="3.40.50.300">
    <property type="entry name" value="P-loop containing nucleotide triphosphate hydrolases"/>
    <property type="match status" value="1"/>
</dbReference>
<dbReference type="EMBL" id="JAKNHQ010000003">
    <property type="protein sequence ID" value="MCG4609894.1"/>
    <property type="molecule type" value="Genomic_DNA"/>
</dbReference>
<evidence type="ECO:0000256" key="8">
    <source>
        <dbReference type="ARBA" id="ARBA00022840"/>
    </source>
</evidence>